<reference evidence="2" key="1">
    <citation type="journal article" date="2024" name="Front. Bioeng. Biotechnol.">
        <title>Genome-scale model development and genomic sequencing of the oleaginous clade Lipomyces.</title>
        <authorList>
            <person name="Czajka J.J."/>
            <person name="Han Y."/>
            <person name="Kim J."/>
            <person name="Mondo S.J."/>
            <person name="Hofstad B.A."/>
            <person name="Robles A."/>
            <person name="Haridas S."/>
            <person name="Riley R."/>
            <person name="LaButti K."/>
            <person name="Pangilinan J."/>
            <person name="Andreopoulos W."/>
            <person name="Lipzen A."/>
            <person name="Yan J."/>
            <person name="Wang M."/>
            <person name="Ng V."/>
            <person name="Grigoriev I.V."/>
            <person name="Spatafora J.W."/>
            <person name="Magnuson J.K."/>
            <person name="Baker S.E."/>
            <person name="Pomraning K.R."/>
        </authorList>
    </citation>
    <scope>NUCLEOTIDE SEQUENCE [LARGE SCALE GENOMIC DNA]</scope>
    <source>
        <strain evidence="2">CBS 7786</strain>
    </source>
</reference>
<name>A0ACC3SQS2_LIPKO</name>
<protein>
    <submittedName>
        <fullName evidence="1">Uncharacterized protein</fullName>
    </submittedName>
</protein>
<accession>A0ACC3SQS2</accession>
<sequence>MPVSEVFKTLTHFRLQRESMTQGMGVSTESTNKSAAYVSEGYPHRRNTHRDGKPRFRSRRDKGDEKGFERSSLRCWNCGGRFHTRNTCRKPM</sequence>
<evidence type="ECO:0000313" key="1">
    <source>
        <dbReference type="EMBL" id="KAK9233985.1"/>
    </source>
</evidence>
<proteinExistence type="predicted"/>
<comment type="caution">
    <text evidence="1">The sequence shown here is derived from an EMBL/GenBank/DDBJ whole genome shotgun (WGS) entry which is preliminary data.</text>
</comment>
<dbReference type="EMBL" id="MU971537">
    <property type="protein sequence ID" value="KAK9233985.1"/>
    <property type="molecule type" value="Genomic_DNA"/>
</dbReference>
<evidence type="ECO:0000313" key="2">
    <source>
        <dbReference type="Proteomes" id="UP001433508"/>
    </source>
</evidence>
<organism evidence="1 2">
    <name type="scientific">Lipomyces kononenkoae</name>
    <name type="common">Yeast</name>
    <dbReference type="NCBI Taxonomy" id="34357"/>
    <lineage>
        <taxon>Eukaryota</taxon>
        <taxon>Fungi</taxon>
        <taxon>Dikarya</taxon>
        <taxon>Ascomycota</taxon>
        <taxon>Saccharomycotina</taxon>
        <taxon>Lipomycetes</taxon>
        <taxon>Lipomycetales</taxon>
        <taxon>Lipomycetaceae</taxon>
        <taxon>Lipomyces</taxon>
    </lineage>
</organism>
<keyword evidence="2" id="KW-1185">Reference proteome</keyword>
<dbReference type="Proteomes" id="UP001433508">
    <property type="component" value="Unassembled WGS sequence"/>
</dbReference>
<gene>
    <name evidence="1" type="ORF">V1525DRAFT_414611</name>
</gene>